<evidence type="ECO:0000256" key="10">
    <source>
        <dbReference type="ARBA" id="ARBA00023004"/>
    </source>
</evidence>
<gene>
    <name evidence="16" type="ORF">DSM3645_04750</name>
</gene>
<dbReference type="SUPFAM" id="SSF56634">
    <property type="entry name" value="Heme-dependent catalase-like"/>
    <property type="match status" value="1"/>
</dbReference>
<keyword evidence="10 13" id="KW-0408">Iron</keyword>
<dbReference type="PROSITE" id="PS51402">
    <property type="entry name" value="CATALASE_3"/>
    <property type="match status" value="1"/>
</dbReference>
<name>A4A1M4_9BACT</name>
<evidence type="ECO:0000256" key="2">
    <source>
        <dbReference type="ARBA" id="ARBA00002974"/>
    </source>
</evidence>
<feature type="binding site" description="axial binding residue" evidence="13">
    <location>
        <position position="345"/>
    </location>
    <ligand>
        <name>heme</name>
        <dbReference type="ChEBI" id="CHEBI:30413"/>
    </ligand>
    <ligandPart>
        <name>Fe</name>
        <dbReference type="ChEBI" id="CHEBI:18248"/>
    </ligandPart>
</feature>
<accession>A4A1M4</accession>
<sequence>MAALTITSGYAAAPTLTEDGGQPVGDNQNSRTAGPRGGILLDNFHLIQKLGRFDRERIPERVVHARGVGAHGQFVSYDDWSKFTKADLFSSQGKTTPVFLRISTVIHPKGSPEQLRDPRGFAVKFYTEQGNWDLVGNNLPIFFIRDAMKFPDMVHSLKPSPITNQQDPNRFFDFFSHVPESTHMLTILYSDQGTPTNLRQMDGFGVHAFKWVNAAGDVTYVKFNWRSMQGLNPATAEEAAAASAKNHSGMTADLYDSINRGQYPEWELGVQMLKPDQLDDFDFDPLDATKIWTGVPEIKVGKMTINRVPSNFFQSTEQVAFSPGMVVPGIEPSEDRLLQGRLFSYADTQRHRIGANYLTLPINRPQVETVNINQDGDMNMGATTSDVNFQPSAMPDTPREEESYEYSQAPLSSQVVQQRIAKTLNFQQAGELYRSFDKDAQANLVKNFAGDLSQVKNRQIKLRILSFLTQSDPEYGERVTAAVGESADDVQRMITANENVEPTRWTKIELPDAAQADKATIHNSSVAPIRYQTRAGGSAWSKTFTLMPRQSHRYDAALDVRVVDKQVGAAQSVTLGKLVDLSEADGDK</sequence>
<dbReference type="eggNOG" id="COG0753">
    <property type="taxonomic scope" value="Bacteria"/>
</dbReference>
<dbReference type="PANTHER" id="PTHR11465:SF23">
    <property type="entry name" value="CATALASE-2"/>
    <property type="match status" value="1"/>
</dbReference>
<dbReference type="InterPro" id="IPR011614">
    <property type="entry name" value="Catalase_core"/>
</dbReference>
<evidence type="ECO:0000313" key="17">
    <source>
        <dbReference type="Proteomes" id="UP000004358"/>
    </source>
</evidence>
<comment type="caution">
    <text evidence="16">The sequence shown here is derived from an EMBL/GenBank/DDBJ whole genome shotgun (WGS) entry which is preliminary data.</text>
</comment>
<evidence type="ECO:0000259" key="15">
    <source>
        <dbReference type="SMART" id="SM01060"/>
    </source>
</evidence>
<dbReference type="GO" id="GO:0005737">
    <property type="term" value="C:cytoplasm"/>
    <property type="evidence" value="ECO:0007669"/>
    <property type="project" value="TreeGrafter"/>
</dbReference>
<dbReference type="GO" id="GO:0020037">
    <property type="term" value="F:heme binding"/>
    <property type="evidence" value="ECO:0007669"/>
    <property type="project" value="InterPro"/>
</dbReference>
<evidence type="ECO:0000256" key="9">
    <source>
        <dbReference type="ARBA" id="ARBA00023002"/>
    </source>
</evidence>
<organism evidence="16 17">
    <name type="scientific">Blastopirellula marina DSM 3645</name>
    <dbReference type="NCBI Taxonomy" id="314230"/>
    <lineage>
        <taxon>Bacteria</taxon>
        <taxon>Pseudomonadati</taxon>
        <taxon>Planctomycetota</taxon>
        <taxon>Planctomycetia</taxon>
        <taxon>Pirellulales</taxon>
        <taxon>Pirellulaceae</taxon>
        <taxon>Blastopirellula</taxon>
    </lineage>
</organism>
<dbReference type="PROSITE" id="PS00437">
    <property type="entry name" value="CATALASE_1"/>
    <property type="match status" value="1"/>
</dbReference>
<evidence type="ECO:0000256" key="4">
    <source>
        <dbReference type="ARBA" id="ARBA00012314"/>
    </source>
</evidence>
<dbReference type="InterPro" id="IPR020835">
    <property type="entry name" value="Catalase_sf"/>
</dbReference>
<dbReference type="GO" id="GO:0042744">
    <property type="term" value="P:hydrogen peroxide catabolic process"/>
    <property type="evidence" value="ECO:0007669"/>
    <property type="project" value="UniProtKB-KW"/>
</dbReference>
<evidence type="ECO:0000256" key="13">
    <source>
        <dbReference type="PIRSR" id="PIRSR038928-2"/>
    </source>
</evidence>
<dbReference type="PANTHER" id="PTHR11465">
    <property type="entry name" value="CATALASE"/>
    <property type="match status" value="1"/>
</dbReference>
<keyword evidence="8 13" id="KW-0479">Metal-binding</keyword>
<dbReference type="GO" id="GO:0046872">
    <property type="term" value="F:metal ion binding"/>
    <property type="evidence" value="ECO:0007669"/>
    <property type="project" value="UniProtKB-KW"/>
</dbReference>
<evidence type="ECO:0000256" key="11">
    <source>
        <dbReference type="ARBA" id="ARBA00023324"/>
    </source>
</evidence>
<dbReference type="Proteomes" id="UP000004358">
    <property type="component" value="Unassembled WGS sequence"/>
</dbReference>
<keyword evidence="11" id="KW-0376">Hydrogen peroxide</keyword>
<proteinExistence type="inferred from homology"/>
<dbReference type="Pfam" id="PF00199">
    <property type="entry name" value="Catalase"/>
    <property type="match status" value="1"/>
</dbReference>
<protein>
    <recommendedName>
        <fullName evidence="5">Catalase</fullName>
        <ecNumber evidence="4">1.11.1.6</ecNumber>
    </recommendedName>
</protein>
<feature type="domain" description="Catalase core" evidence="15">
    <location>
        <begin position="17"/>
        <end position="398"/>
    </location>
</feature>
<comment type="function">
    <text evidence="2">Decomposes hydrogen peroxide into water and oxygen; serves to protect cells from the toxic effects of hydrogen peroxide.</text>
</comment>
<evidence type="ECO:0000256" key="5">
    <source>
        <dbReference type="ARBA" id="ARBA00014132"/>
    </source>
</evidence>
<dbReference type="InterPro" id="IPR010582">
    <property type="entry name" value="Catalase_immune_responsive"/>
</dbReference>
<reference evidence="16 17" key="1">
    <citation type="submission" date="2006-02" db="EMBL/GenBank/DDBJ databases">
        <authorList>
            <person name="Amann R."/>
            <person name="Ferriera S."/>
            <person name="Johnson J."/>
            <person name="Kravitz S."/>
            <person name="Halpern A."/>
            <person name="Remington K."/>
            <person name="Beeson K."/>
            <person name="Tran B."/>
            <person name="Rogers Y.-H."/>
            <person name="Friedman R."/>
            <person name="Venter J.C."/>
        </authorList>
    </citation>
    <scope>NUCLEOTIDE SEQUENCE [LARGE SCALE GENOMIC DNA]</scope>
    <source>
        <strain evidence="16 17">DSM 3645</strain>
    </source>
</reference>
<dbReference type="EC" id="1.11.1.6" evidence="4"/>
<feature type="region of interest" description="Disordered" evidence="14">
    <location>
        <begin position="14"/>
        <end position="36"/>
    </location>
</feature>
<evidence type="ECO:0000256" key="1">
    <source>
        <dbReference type="ARBA" id="ARBA00001971"/>
    </source>
</evidence>
<evidence type="ECO:0000256" key="12">
    <source>
        <dbReference type="PIRSR" id="PIRSR038928-1"/>
    </source>
</evidence>
<dbReference type="STRING" id="314230.DSM3645_04750"/>
<evidence type="ECO:0000256" key="8">
    <source>
        <dbReference type="ARBA" id="ARBA00022723"/>
    </source>
</evidence>
<dbReference type="PRINTS" id="PR00067">
    <property type="entry name" value="CATALASE"/>
</dbReference>
<dbReference type="AlphaFoldDB" id="A4A1M4"/>
<dbReference type="Gene3D" id="2.40.180.10">
    <property type="entry name" value="Catalase core domain"/>
    <property type="match status" value="1"/>
</dbReference>
<evidence type="ECO:0000256" key="6">
    <source>
        <dbReference type="ARBA" id="ARBA00022559"/>
    </source>
</evidence>
<comment type="cofactor">
    <cofactor evidence="1 13">
        <name>heme</name>
        <dbReference type="ChEBI" id="CHEBI:30413"/>
    </cofactor>
</comment>
<keyword evidence="7 13" id="KW-0349">Heme</keyword>
<evidence type="ECO:0000256" key="14">
    <source>
        <dbReference type="SAM" id="MobiDB-lite"/>
    </source>
</evidence>
<keyword evidence="6 16" id="KW-0575">Peroxidase</keyword>
<dbReference type="GO" id="GO:0004096">
    <property type="term" value="F:catalase activity"/>
    <property type="evidence" value="ECO:0007669"/>
    <property type="project" value="UniProtKB-EC"/>
</dbReference>
<evidence type="ECO:0000313" key="16">
    <source>
        <dbReference type="EMBL" id="EAQ77329.1"/>
    </source>
</evidence>
<dbReference type="InterPro" id="IPR024711">
    <property type="entry name" value="Catalase_clade1/3"/>
</dbReference>
<dbReference type="PIRSF" id="PIRSF038928">
    <property type="entry name" value="Catalase_clade1-3"/>
    <property type="match status" value="1"/>
</dbReference>
<dbReference type="InterPro" id="IPR018028">
    <property type="entry name" value="Catalase"/>
</dbReference>
<dbReference type="EMBL" id="AANZ01000036">
    <property type="protein sequence ID" value="EAQ77329.1"/>
    <property type="molecule type" value="Genomic_DNA"/>
</dbReference>
<evidence type="ECO:0000256" key="7">
    <source>
        <dbReference type="ARBA" id="ARBA00022617"/>
    </source>
</evidence>
<feature type="active site" evidence="12">
    <location>
        <position position="64"/>
    </location>
</feature>
<dbReference type="InterPro" id="IPR002226">
    <property type="entry name" value="Catalase_haem_BS"/>
</dbReference>
<comment type="similarity">
    <text evidence="3">Belongs to the catalase family.</text>
</comment>
<dbReference type="CDD" id="cd08154">
    <property type="entry name" value="catalase_clade_1"/>
    <property type="match status" value="1"/>
</dbReference>
<feature type="active site" evidence="12">
    <location>
        <position position="137"/>
    </location>
</feature>
<dbReference type="GO" id="GO:0042542">
    <property type="term" value="P:response to hydrogen peroxide"/>
    <property type="evidence" value="ECO:0007669"/>
    <property type="project" value="TreeGrafter"/>
</dbReference>
<dbReference type="Pfam" id="PF06628">
    <property type="entry name" value="Catalase-rel"/>
    <property type="match status" value="1"/>
</dbReference>
<evidence type="ECO:0000256" key="3">
    <source>
        <dbReference type="ARBA" id="ARBA00005329"/>
    </source>
</evidence>
<dbReference type="HOGENOM" id="CLU_010645_2_0_0"/>
<dbReference type="SMART" id="SM01060">
    <property type="entry name" value="Catalase"/>
    <property type="match status" value="1"/>
</dbReference>
<keyword evidence="9" id="KW-0560">Oxidoreductase</keyword>